<dbReference type="AlphaFoldDB" id="A0A075HB69"/>
<name>A0A075HB69_9ARCH</name>
<sequence>MFPFLDRLEADFLNDKGFGLSIPAPYFGILAKSSMNTFPSGLKNLNNLPSENFVPILPLPDTIEIFLLNLLFNAIREDSFTISFSLSMVPFRLKLIFFVLLAFFIRFLP</sequence>
<evidence type="ECO:0000313" key="2">
    <source>
        <dbReference type="EMBL" id="AIF11732.1"/>
    </source>
</evidence>
<proteinExistence type="predicted"/>
<keyword evidence="1" id="KW-0812">Transmembrane</keyword>
<evidence type="ECO:0000256" key="1">
    <source>
        <dbReference type="SAM" id="Phobius"/>
    </source>
</evidence>
<dbReference type="EMBL" id="KF900925">
    <property type="protein sequence ID" value="AIF11732.1"/>
    <property type="molecule type" value="Genomic_DNA"/>
</dbReference>
<reference evidence="2" key="1">
    <citation type="journal article" date="2014" name="Genome Biol. Evol.">
        <title>Pangenome evidence for extensive interdomain horizontal transfer affecting lineage core and shell genes in uncultured planktonic thaumarchaeota and euryarchaeota.</title>
        <authorList>
            <person name="Deschamps P."/>
            <person name="Zivanovic Y."/>
            <person name="Moreira D."/>
            <person name="Rodriguez-Valera F."/>
            <person name="Lopez-Garcia P."/>
        </authorList>
    </citation>
    <scope>NUCLEOTIDE SEQUENCE</scope>
</reference>
<keyword evidence="1" id="KW-1133">Transmembrane helix</keyword>
<keyword evidence="1" id="KW-0472">Membrane</keyword>
<accession>A0A075HB69</accession>
<protein>
    <submittedName>
        <fullName evidence="2">Uncharacterized protein</fullName>
    </submittedName>
</protein>
<organism evidence="2">
    <name type="scientific">uncultured marine thaumarchaeote KM3_53_E01</name>
    <dbReference type="NCBI Taxonomy" id="1456183"/>
    <lineage>
        <taxon>Archaea</taxon>
        <taxon>Nitrososphaerota</taxon>
        <taxon>environmental samples</taxon>
    </lineage>
</organism>
<feature type="transmembrane region" description="Helical" evidence="1">
    <location>
        <begin position="84"/>
        <end position="108"/>
    </location>
</feature>